<evidence type="ECO:0000313" key="2">
    <source>
        <dbReference type="Proteomes" id="UP000632322"/>
    </source>
</evidence>
<dbReference type="EMBL" id="BMJG01000001">
    <property type="protein sequence ID" value="GGC28292.1"/>
    <property type="molecule type" value="Genomic_DNA"/>
</dbReference>
<proteinExistence type="predicted"/>
<comment type="caution">
    <text evidence="1">The sequence shown here is derived from an EMBL/GenBank/DDBJ whole genome shotgun (WGS) entry which is preliminary data.</text>
</comment>
<dbReference type="Proteomes" id="UP000632322">
    <property type="component" value="Unassembled WGS sequence"/>
</dbReference>
<sequence>MARIASLAVFQATASPAAIRATDKRSMTTPFYCPESGVPGEHGPGLGRGSGVLPPHAAAVRATVTTHSDLQHCGSPAQRDVGEMPDHGAPGDALLAATMAPVVRFEHATLQHRSMRLDQLPRHGQAQAVELAEGIEIGRGEGSVEHVEVFLMASVGTSIIGRPRRLPRHRHADSSYTLICEEPRNQLHPQMR</sequence>
<reference evidence="2" key="1">
    <citation type="journal article" date="2019" name="Int. J. Syst. Evol. Microbiol.">
        <title>The Global Catalogue of Microorganisms (GCM) 10K type strain sequencing project: providing services to taxonomists for standard genome sequencing and annotation.</title>
        <authorList>
            <consortium name="The Broad Institute Genomics Platform"/>
            <consortium name="The Broad Institute Genome Sequencing Center for Infectious Disease"/>
            <person name="Wu L."/>
            <person name="Ma J."/>
        </authorList>
    </citation>
    <scope>NUCLEOTIDE SEQUENCE [LARGE SCALE GENOMIC DNA]</scope>
    <source>
        <strain evidence="2">CGMCC 1.15472</strain>
    </source>
</reference>
<evidence type="ECO:0000313" key="1">
    <source>
        <dbReference type="EMBL" id="GGC28292.1"/>
    </source>
</evidence>
<keyword evidence="2" id="KW-1185">Reference proteome</keyword>
<protein>
    <submittedName>
        <fullName evidence="1">Uncharacterized protein</fullName>
    </submittedName>
</protein>
<gene>
    <name evidence="1" type="ORF">GCM10010974_08540</name>
</gene>
<name>A0ABQ1LQB4_9MICO</name>
<accession>A0ABQ1LQB4</accession>
<organism evidence="1 2">
    <name type="scientific">Brevibacterium sediminis</name>
    <dbReference type="NCBI Taxonomy" id="1857024"/>
    <lineage>
        <taxon>Bacteria</taxon>
        <taxon>Bacillati</taxon>
        <taxon>Actinomycetota</taxon>
        <taxon>Actinomycetes</taxon>
        <taxon>Micrococcales</taxon>
        <taxon>Brevibacteriaceae</taxon>
        <taxon>Brevibacterium</taxon>
    </lineage>
</organism>